<evidence type="ECO:0000256" key="1">
    <source>
        <dbReference type="SAM" id="SignalP"/>
    </source>
</evidence>
<dbReference type="Proteomes" id="UP001175000">
    <property type="component" value="Unassembled WGS sequence"/>
</dbReference>
<keyword evidence="3" id="KW-1185">Reference proteome</keyword>
<comment type="caution">
    <text evidence="2">The sequence shown here is derived from an EMBL/GenBank/DDBJ whole genome shotgun (WGS) entry which is preliminary data.</text>
</comment>
<accession>A0AA39X560</accession>
<keyword evidence="1" id="KW-0732">Signal</keyword>
<dbReference type="AlphaFoldDB" id="A0AA39X560"/>
<protein>
    <submittedName>
        <fullName evidence="2">Uncharacterized protein</fullName>
    </submittedName>
</protein>
<feature type="chain" id="PRO_5041427548" evidence="1">
    <location>
        <begin position="21"/>
        <end position="158"/>
    </location>
</feature>
<gene>
    <name evidence="2" type="ORF">B0T14DRAFT_493554</name>
</gene>
<evidence type="ECO:0000313" key="3">
    <source>
        <dbReference type="Proteomes" id="UP001175000"/>
    </source>
</evidence>
<dbReference type="PANTHER" id="PTHR35605">
    <property type="entry name" value="ECP2 EFFECTOR PROTEIN DOMAIN-CONTAINING PROTEIN-RELATED"/>
    <property type="match status" value="1"/>
</dbReference>
<sequence>MVRISSLLAAVGCLASLAATLPLQARNGESSQPQLFHIRSTQCHHKEAEDRERRLASRQTAIINCNQPSRWGHAPDRNHVKDGYQYLQAIVGYCRQGPATCGRVSCSYDSAIYFCNENTYEIWEPCAWIGDEAKEVRGSCQIPYGGGAHVRGQAFDWR</sequence>
<name>A0AA39X560_9PEZI</name>
<reference evidence="2" key="1">
    <citation type="submission" date="2023-06" db="EMBL/GenBank/DDBJ databases">
        <title>Genome-scale phylogeny and comparative genomics of the fungal order Sordariales.</title>
        <authorList>
            <consortium name="Lawrence Berkeley National Laboratory"/>
            <person name="Hensen N."/>
            <person name="Bonometti L."/>
            <person name="Westerberg I."/>
            <person name="Brannstrom I.O."/>
            <person name="Guillou S."/>
            <person name="Cros-Aarteil S."/>
            <person name="Calhoun S."/>
            <person name="Haridas S."/>
            <person name="Kuo A."/>
            <person name="Mondo S."/>
            <person name="Pangilinan J."/>
            <person name="Riley R."/>
            <person name="Labutti K."/>
            <person name="Andreopoulos B."/>
            <person name="Lipzen A."/>
            <person name="Chen C."/>
            <person name="Yanf M."/>
            <person name="Daum C."/>
            <person name="Ng V."/>
            <person name="Clum A."/>
            <person name="Steindorff A."/>
            <person name="Ohm R."/>
            <person name="Martin F."/>
            <person name="Silar P."/>
            <person name="Natvig D."/>
            <person name="Lalanne C."/>
            <person name="Gautier V."/>
            <person name="Ament-Velasquez S.L."/>
            <person name="Kruys A."/>
            <person name="Hutchinson M.I."/>
            <person name="Powell A.J."/>
            <person name="Barry K."/>
            <person name="Miller A.N."/>
            <person name="Grigoriev I.V."/>
            <person name="Debuchy R."/>
            <person name="Gladieux P."/>
            <person name="Thoren M.H."/>
            <person name="Johannesson H."/>
        </authorList>
    </citation>
    <scope>NUCLEOTIDE SEQUENCE</scope>
    <source>
        <strain evidence="2">CBS 606.72</strain>
    </source>
</reference>
<feature type="signal peptide" evidence="1">
    <location>
        <begin position="1"/>
        <end position="20"/>
    </location>
</feature>
<proteinExistence type="predicted"/>
<dbReference type="PANTHER" id="PTHR35605:SF1">
    <property type="entry name" value="ECP2 EFFECTOR PROTEIN DOMAIN-CONTAINING PROTEIN-RELATED"/>
    <property type="match status" value="1"/>
</dbReference>
<evidence type="ECO:0000313" key="2">
    <source>
        <dbReference type="EMBL" id="KAK0627468.1"/>
    </source>
</evidence>
<organism evidence="2 3">
    <name type="scientific">Immersiella caudata</name>
    <dbReference type="NCBI Taxonomy" id="314043"/>
    <lineage>
        <taxon>Eukaryota</taxon>
        <taxon>Fungi</taxon>
        <taxon>Dikarya</taxon>
        <taxon>Ascomycota</taxon>
        <taxon>Pezizomycotina</taxon>
        <taxon>Sordariomycetes</taxon>
        <taxon>Sordariomycetidae</taxon>
        <taxon>Sordariales</taxon>
        <taxon>Lasiosphaeriaceae</taxon>
        <taxon>Immersiella</taxon>
    </lineage>
</organism>
<dbReference type="EMBL" id="JAULSU010000002">
    <property type="protein sequence ID" value="KAK0627468.1"/>
    <property type="molecule type" value="Genomic_DNA"/>
</dbReference>